<proteinExistence type="predicted"/>
<organism evidence="1 2">
    <name type="scientific">Brachionus plicatilis</name>
    <name type="common">Marine rotifer</name>
    <name type="synonym">Brachionus muelleri</name>
    <dbReference type="NCBI Taxonomy" id="10195"/>
    <lineage>
        <taxon>Eukaryota</taxon>
        <taxon>Metazoa</taxon>
        <taxon>Spiralia</taxon>
        <taxon>Gnathifera</taxon>
        <taxon>Rotifera</taxon>
        <taxon>Eurotatoria</taxon>
        <taxon>Monogononta</taxon>
        <taxon>Pseudotrocha</taxon>
        <taxon>Ploima</taxon>
        <taxon>Brachionidae</taxon>
        <taxon>Brachionus</taxon>
    </lineage>
</organism>
<gene>
    <name evidence="1" type="ORF">BpHYR1_032108</name>
</gene>
<accession>A0A3M7RBZ3</accession>
<name>A0A3M7RBZ3_BRAPC</name>
<reference evidence="1 2" key="1">
    <citation type="journal article" date="2018" name="Sci. Rep.">
        <title>Genomic signatures of local adaptation to the degree of environmental predictability in rotifers.</title>
        <authorList>
            <person name="Franch-Gras L."/>
            <person name="Hahn C."/>
            <person name="Garcia-Roger E.M."/>
            <person name="Carmona M.J."/>
            <person name="Serra M."/>
            <person name="Gomez A."/>
        </authorList>
    </citation>
    <scope>NUCLEOTIDE SEQUENCE [LARGE SCALE GENOMIC DNA]</scope>
    <source>
        <strain evidence="1">HYR1</strain>
    </source>
</reference>
<evidence type="ECO:0000313" key="2">
    <source>
        <dbReference type="Proteomes" id="UP000276133"/>
    </source>
</evidence>
<sequence>MNFFYNNKMILCVHNLFDLGNHLRVKSVYLYEPGAKKIPFQTQLSDRFIIYSKIYKIHTLSNNNQPLIMLFTSNSS</sequence>
<dbReference type="Proteomes" id="UP000276133">
    <property type="component" value="Unassembled WGS sequence"/>
</dbReference>
<dbReference type="AlphaFoldDB" id="A0A3M7RBZ3"/>
<protein>
    <submittedName>
        <fullName evidence="1">Uncharacterized protein</fullName>
    </submittedName>
</protein>
<dbReference type="EMBL" id="REGN01003727">
    <property type="protein sequence ID" value="RNA21122.1"/>
    <property type="molecule type" value="Genomic_DNA"/>
</dbReference>
<keyword evidence="2" id="KW-1185">Reference proteome</keyword>
<comment type="caution">
    <text evidence="1">The sequence shown here is derived from an EMBL/GenBank/DDBJ whole genome shotgun (WGS) entry which is preliminary data.</text>
</comment>
<evidence type="ECO:0000313" key="1">
    <source>
        <dbReference type="EMBL" id="RNA21122.1"/>
    </source>
</evidence>